<dbReference type="Pfam" id="PF00355">
    <property type="entry name" value="Rieske"/>
    <property type="match status" value="1"/>
</dbReference>
<dbReference type="OrthoDB" id="593800at2"/>
<evidence type="ECO:0000256" key="6">
    <source>
        <dbReference type="ARBA" id="ARBA00023063"/>
    </source>
</evidence>
<keyword evidence="9" id="KW-1185">Reference proteome</keyword>
<dbReference type="InterPro" id="IPR036922">
    <property type="entry name" value="Rieske_2Fe-2S_sf"/>
</dbReference>
<accession>A0A1G8IQ55</accession>
<dbReference type="Gene3D" id="2.102.10.10">
    <property type="entry name" value="Rieske [2Fe-2S] iron-sulphur domain"/>
    <property type="match status" value="1"/>
</dbReference>
<evidence type="ECO:0000256" key="1">
    <source>
        <dbReference type="ARBA" id="ARBA00022714"/>
    </source>
</evidence>
<dbReference type="PANTHER" id="PTHR21496:SF23">
    <property type="entry name" value="3-PHENYLPROPIONATE_CINNAMIC ACID DIOXYGENASE FERREDOXIN SUBUNIT"/>
    <property type="match status" value="1"/>
</dbReference>
<dbReference type="STRING" id="930129.SAMN05216352_105278"/>
<reference evidence="8 9" key="1">
    <citation type="submission" date="2016-10" db="EMBL/GenBank/DDBJ databases">
        <authorList>
            <person name="de Groot N.N."/>
        </authorList>
    </citation>
    <scope>NUCLEOTIDE SEQUENCE [LARGE SCALE GENOMIC DNA]</scope>
    <source>
        <strain evidence="9">P4B,CCM 7963,CECT 7998,DSM 25260,IBRC-M 10614,KCTC 13821</strain>
    </source>
</reference>
<evidence type="ECO:0000256" key="5">
    <source>
        <dbReference type="ARBA" id="ARBA00023014"/>
    </source>
</evidence>
<keyword evidence="3" id="KW-0560">Oxidoreductase</keyword>
<dbReference type="GO" id="GO:0008942">
    <property type="term" value="F:nitrite reductase [NAD(P)H] activity"/>
    <property type="evidence" value="ECO:0007669"/>
    <property type="project" value="InterPro"/>
</dbReference>
<dbReference type="PANTHER" id="PTHR21496">
    <property type="entry name" value="FERREDOXIN-RELATED"/>
    <property type="match status" value="1"/>
</dbReference>
<evidence type="ECO:0000256" key="3">
    <source>
        <dbReference type="ARBA" id="ARBA00023002"/>
    </source>
</evidence>
<dbReference type="PROSITE" id="PS51296">
    <property type="entry name" value="RIESKE"/>
    <property type="match status" value="1"/>
</dbReference>
<dbReference type="InterPro" id="IPR012748">
    <property type="entry name" value="Rieske-like_NirD"/>
</dbReference>
<proteinExistence type="predicted"/>
<keyword evidence="5" id="KW-0411">Iron-sulfur</keyword>
<evidence type="ECO:0000259" key="7">
    <source>
        <dbReference type="PROSITE" id="PS51296"/>
    </source>
</evidence>
<dbReference type="EMBL" id="FNDU01000005">
    <property type="protein sequence ID" value="SDI20640.1"/>
    <property type="molecule type" value="Genomic_DNA"/>
</dbReference>
<evidence type="ECO:0000256" key="4">
    <source>
        <dbReference type="ARBA" id="ARBA00023004"/>
    </source>
</evidence>
<keyword evidence="1" id="KW-0001">2Fe-2S</keyword>
<evidence type="ECO:0000313" key="8">
    <source>
        <dbReference type="EMBL" id="SDI20640.1"/>
    </source>
</evidence>
<keyword evidence="4" id="KW-0408">Iron</keyword>
<dbReference type="GO" id="GO:0042128">
    <property type="term" value="P:nitrate assimilation"/>
    <property type="evidence" value="ECO:0007669"/>
    <property type="project" value="UniProtKB-KW"/>
</dbReference>
<dbReference type="GO" id="GO:0004497">
    <property type="term" value="F:monooxygenase activity"/>
    <property type="evidence" value="ECO:0007669"/>
    <property type="project" value="UniProtKB-ARBA"/>
</dbReference>
<gene>
    <name evidence="8" type="ORF">SAMN05216352_105278</name>
</gene>
<dbReference type="GO" id="GO:0046872">
    <property type="term" value="F:metal ion binding"/>
    <property type="evidence" value="ECO:0007669"/>
    <property type="project" value="UniProtKB-KW"/>
</dbReference>
<dbReference type="RefSeq" id="WP_091584706.1">
    <property type="nucleotide sequence ID" value="NZ_FNDU01000005.1"/>
</dbReference>
<dbReference type="CDD" id="cd03530">
    <property type="entry name" value="Rieske_NirD_small_Bacillus"/>
    <property type="match status" value="1"/>
</dbReference>
<sequence length="107" mass="11838">MQSTKDEKQVMICRIDDLVEGVPKEVIVNGESIAVFKTNKGKVNALKNSCPHKEGPLSQGIVSGDHVFCPLHDWKISVETGLVEAPDEGCVKKFQTEVKNEEIYLVL</sequence>
<protein>
    <submittedName>
        <fullName evidence="8">Nitrite reductase (NADH) small subunit</fullName>
    </submittedName>
</protein>
<dbReference type="GO" id="GO:0016705">
    <property type="term" value="F:oxidoreductase activity, acting on paired donors, with incorporation or reduction of molecular oxygen"/>
    <property type="evidence" value="ECO:0007669"/>
    <property type="project" value="UniProtKB-ARBA"/>
</dbReference>
<keyword evidence="6" id="KW-0534">Nitrate assimilation</keyword>
<keyword evidence="2" id="KW-0479">Metal-binding</keyword>
<dbReference type="GO" id="GO:0051537">
    <property type="term" value="F:2 iron, 2 sulfur cluster binding"/>
    <property type="evidence" value="ECO:0007669"/>
    <property type="project" value="UniProtKB-KW"/>
</dbReference>
<name>A0A1G8IQ55_9BACI</name>
<evidence type="ECO:0000256" key="2">
    <source>
        <dbReference type="ARBA" id="ARBA00022723"/>
    </source>
</evidence>
<dbReference type="AlphaFoldDB" id="A0A1G8IQ55"/>
<dbReference type="NCBIfam" id="TIGR02378">
    <property type="entry name" value="nirD_assim_sml"/>
    <property type="match status" value="1"/>
</dbReference>
<organism evidence="8 9">
    <name type="scientific">Alteribacillus bidgolensis</name>
    <dbReference type="NCBI Taxonomy" id="930129"/>
    <lineage>
        <taxon>Bacteria</taxon>
        <taxon>Bacillati</taxon>
        <taxon>Bacillota</taxon>
        <taxon>Bacilli</taxon>
        <taxon>Bacillales</taxon>
        <taxon>Bacillaceae</taxon>
        <taxon>Alteribacillus</taxon>
    </lineage>
</organism>
<dbReference type="SUPFAM" id="SSF50022">
    <property type="entry name" value="ISP domain"/>
    <property type="match status" value="1"/>
</dbReference>
<dbReference type="Proteomes" id="UP000199017">
    <property type="component" value="Unassembled WGS sequence"/>
</dbReference>
<evidence type="ECO:0000313" key="9">
    <source>
        <dbReference type="Proteomes" id="UP000199017"/>
    </source>
</evidence>
<dbReference type="InterPro" id="IPR017941">
    <property type="entry name" value="Rieske_2Fe-2S"/>
</dbReference>
<feature type="domain" description="Rieske" evidence="7">
    <location>
        <begin position="10"/>
        <end position="105"/>
    </location>
</feature>